<dbReference type="PANTHER" id="PTHR35024:SF4">
    <property type="entry name" value="POLYMER-FORMING CYTOSKELETAL PROTEIN"/>
    <property type="match status" value="1"/>
</dbReference>
<keyword evidence="3" id="KW-1185">Reference proteome</keyword>
<comment type="caution">
    <text evidence="2">The sequence shown here is derived from an EMBL/GenBank/DDBJ whole genome shotgun (WGS) entry which is preliminary data.</text>
</comment>
<organism evidence="2 3">
    <name type="scientific">Spiribacter pallidus</name>
    <dbReference type="NCBI Taxonomy" id="1987936"/>
    <lineage>
        <taxon>Bacteria</taxon>
        <taxon>Pseudomonadati</taxon>
        <taxon>Pseudomonadota</taxon>
        <taxon>Gammaproteobacteria</taxon>
        <taxon>Chromatiales</taxon>
        <taxon>Ectothiorhodospiraceae</taxon>
        <taxon>Spiribacter</taxon>
    </lineage>
</organism>
<dbReference type="Proteomes" id="UP001556709">
    <property type="component" value="Unassembled WGS sequence"/>
</dbReference>
<dbReference type="EMBL" id="JBAKFM010000004">
    <property type="protein sequence ID" value="MEX0469860.1"/>
    <property type="molecule type" value="Genomic_DNA"/>
</dbReference>
<evidence type="ECO:0000256" key="1">
    <source>
        <dbReference type="ARBA" id="ARBA00044755"/>
    </source>
</evidence>
<dbReference type="PANTHER" id="PTHR35024">
    <property type="entry name" value="HYPOTHETICAL CYTOSOLIC PROTEIN"/>
    <property type="match status" value="1"/>
</dbReference>
<protein>
    <submittedName>
        <fullName evidence="2">Polymer-forming cytoskeletal protein</fullName>
    </submittedName>
</protein>
<dbReference type="Pfam" id="PF04519">
    <property type="entry name" value="Bactofilin"/>
    <property type="match status" value="1"/>
</dbReference>
<name>A0ABV3TDY2_9GAMM</name>
<comment type="similarity">
    <text evidence="1">Belongs to the bactofilin family.</text>
</comment>
<evidence type="ECO:0000313" key="3">
    <source>
        <dbReference type="Proteomes" id="UP001556709"/>
    </source>
</evidence>
<sequence length="131" mass="13360">MKNPETESSAVIGFGVRAHLASELHAEGDIEVYGTIEGDIRCQSLLVGSSGHISGSVIADSVEIKGHSASEITAGHILLRDGSEARGNIGYTTITVDAGATLNATLTRIEPTATTADAAIDDPGAQAATDE</sequence>
<dbReference type="InterPro" id="IPR007607">
    <property type="entry name" value="BacA/B"/>
</dbReference>
<gene>
    <name evidence="2" type="ORF">V6X73_08995</name>
</gene>
<evidence type="ECO:0000313" key="2">
    <source>
        <dbReference type="EMBL" id="MEX0469860.1"/>
    </source>
</evidence>
<accession>A0ABV3TDY2</accession>
<proteinExistence type="inferred from homology"/>
<dbReference type="RefSeq" id="WP_367959600.1">
    <property type="nucleotide sequence ID" value="NZ_JBAKFH010000001.1"/>
</dbReference>
<reference evidence="2 3" key="1">
    <citation type="submission" date="2024-02" db="EMBL/GenBank/DDBJ databases">
        <title>New especies of Spiribacter isolated from saline water.</title>
        <authorList>
            <person name="Leon M.J."/>
            <person name="De La Haba R."/>
            <person name="Sanchez-Porro C."/>
            <person name="Ventosa A."/>
        </authorList>
    </citation>
    <scope>NUCLEOTIDE SEQUENCE [LARGE SCALE GENOMIC DNA]</scope>
    <source>
        <strain evidence="3">ag22IC6-390</strain>
    </source>
</reference>